<organism evidence="1">
    <name type="scientific">marine sediment metagenome</name>
    <dbReference type="NCBI Taxonomy" id="412755"/>
    <lineage>
        <taxon>unclassified sequences</taxon>
        <taxon>metagenomes</taxon>
        <taxon>ecological metagenomes</taxon>
    </lineage>
</organism>
<sequence>DEFLILINDLRAPGDAVRVAERLLNALAPGYSIFEHEVQGRIQA</sequence>
<feature type="non-terminal residue" evidence="1">
    <location>
        <position position="44"/>
    </location>
</feature>
<protein>
    <submittedName>
        <fullName evidence="1">Uncharacterized protein</fullName>
    </submittedName>
</protein>
<dbReference type="EMBL" id="BARU01016173">
    <property type="protein sequence ID" value="GAH59118.1"/>
    <property type="molecule type" value="Genomic_DNA"/>
</dbReference>
<comment type="caution">
    <text evidence="1">The sequence shown here is derived from an EMBL/GenBank/DDBJ whole genome shotgun (WGS) entry which is preliminary data.</text>
</comment>
<name>X1INK3_9ZZZZ</name>
<dbReference type="AlphaFoldDB" id="X1INK3"/>
<reference evidence="1" key="1">
    <citation type="journal article" date="2014" name="Front. Microbiol.">
        <title>High frequency of phylogenetically diverse reductive dehalogenase-homologous genes in deep subseafloor sedimentary metagenomes.</title>
        <authorList>
            <person name="Kawai M."/>
            <person name="Futagami T."/>
            <person name="Toyoda A."/>
            <person name="Takaki Y."/>
            <person name="Nishi S."/>
            <person name="Hori S."/>
            <person name="Arai W."/>
            <person name="Tsubouchi T."/>
            <person name="Morono Y."/>
            <person name="Uchiyama I."/>
            <person name="Ito T."/>
            <person name="Fujiyama A."/>
            <person name="Inagaki F."/>
            <person name="Takami H."/>
        </authorList>
    </citation>
    <scope>NUCLEOTIDE SEQUENCE</scope>
    <source>
        <strain evidence="1">Expedition CK06-06</strain>
    </source>
</reference>
<gene>
    <name evidence="1" type="ORF">S03H2_27192</name>
</gene>
<evidence type="ECO:0000313" key="1">
    <source>
        <dbReference type="EMBL" id="GAH59118.1"/>
    </source>
</evidence>
<feature type="non-terminal residue" evidence="1">
    <location>
        <position position="1"/>
    </location>
</feature>
<accession>X1INK3</accession>
<proteinExistence type="predicted"/>